<feature type="domain" description="Sulfotransferase" evidence="5">
    <location>
        <begin position="30"/>
        <end position="227"/>
    </location>
</feature>
<keyword evidence="1 6" id="KW-0808">Transferase</keyword>
<dbReference type="Pfam" id="PF00685">
    <property type="entry name" value="Sulfotransfer_1"/>
    <property type="match status" value="1"/>
</dbReference>
<evidence type="ECO:0000313" key="6">
    <source>
        <dbReference type="EMBL" id="KAK1747519.1"/>
    </source>
</evidence>
<feature type="compositionally biased region" description="Low complexity" evidence="4">
    <location>
        <begin position="238"/>
        <end position="255"/>
    </location>
</feature>
<evidence type="ECO:0000256" key="1">
    <source>
        <dbReference type="ARBA" id="ARBA00022679"/>
    </source>
</evidence>
<evidence type="ECO:0000256" key="2">
    <source>
        <dbReference type="ARBA" id="ARBA00023180"/>
    </source>
</evidence>
<reference evidence="6" key="1">
    <citation type="submission" date="2023-06" db="EMBL/GenBank/DDBJ databases">
        <title>Survivors Of The Sea: Transcriptome response of Skeletonema marinoi to long-term dormancy.</title>
        <authorList>
            <person name="Pinder M.I.M."/>
            <person name="Kourtchenko O."/>
            <person name="Robertson E.K."/>
            <person name="Larsson T."/>
            <person name="Maumus F."/>
            <person name="Osuna-Cruz C.M."/>
            <person name="Vancaester E."/>
            <person name="Stenow R."/>
            <person name="Vandepoele K."/>
            <person name="Ploug H."/>
            <person name="Bruchert V."/>
            <person name="Godhe A."/>
            <person name="Topel M."/>
        </authorList>
    </citation>
    <scope>NUCLEOTIDE SEQUENCE</scope>
    <source>
        <strain evidence="6">R05AC</strain>
    </source>
</reference>
<dbReference type="Proteomes" id="UP001224775">
    <property type="component" value="Unassembled WGS sequence"/>
</dbReference>
<proteinExistence type="predicted"/>
<evidence type="ECO:0000256" key="3">
    <source>
        <dbReference type="PIRSR" id="PIRSR637359-2"/>
    </source>
</evidence>
<evidence type="ECO:0000313" key="7">
    <source>
        <dbReference type="Proteomes" id="UP001224775"/>
    </source>
</evidence>
<dbReference type="AlphaFoldDB" id="A0AAD8YJ35"/>
<dbReference type="EMBL" id="JATAAI010000002">
    <property type="protein sequence ID" value="KAK1747519.1"/>
    <property type="molecule type" value="Genomic_DNA"/>
</dbReference>
<protein>
    <submittedName>
        <fullName evidence="6">Sulfotransferase family protein</fullName>
        <ecNumber evidence="6">2.8.2.-</ecNumber>
    </submittedName>
</protein>
<evidence type="ECO:0000256" key="4">
    <source>
        <dbReference type="SAM" id="MobiDB-lite"/>
    </source>
</evidence>
<keyword evidence="2" id="KW-0325">Glycoprotein</keyword>
<feature type="region of interest" description="Disordered" evidence="4">
    <location>
        <begin position="236"/>
        <end position="259"/>
    </location>
</feature>
<dbReference type="InterPro" id="IPR000863">
    <property type="entry name" value="Sulfotransferase_dom"/>
</dbReference>
<name>A0AAD8YJ35_9STRA</name>
<dbReference type="PANTHER" id="PTHR10605:SF56">
    <property type="entry name" value="BIFUNCTIONAL HEPARAN SULFATE N-DEACETYLASE_N-SULFOTRANSFERASE"/>
    <property type="match status" value="1"/>
</dbReference>
<dbReference type="SUPFAM" id="SSF52540">
    <property type="entry name" value="P-loop containing nucleoside triphosphate hydrolases"/>
    <property type="match status" value="1"/>
</dbReference>
<comment type="caution">
    <text evidence="6">The sequence shown here is derived from an EMBL/GenBank/DDBJ whole genome shotgun (WGS) entry which is preliminary data.</text>
</comment>
<accession>A0AAD8YJ35</accession>
<evidence type="ECO:0000259" key="5">
    <source>
        <dbReference type="Pfam" id="PF00685"/>
    </source>
</evidence>
<sequence length="303" mass="34983">MHSNKRKNADFELTFLGIGAQKAVYDISLPQEQKEVHFWDWHYRKGFEWYIRQFGYHSQKASSASAPHYGEITPCYVVLPEATIAELYKCFPNLKIIFVARDLVDRAWSAMIMELRDQTMGLSAGEFANGVTGTDKNNNSNHANKRTKLSAAQQRRFYFMDRLRNATHDSRSNYAKHLSNWYKHFPSSSILLIDYREIESNPRDVLLKVAMHIGVEEEQAKQFVTSLNDKEVGQRVNAATSSGSGASTVSSSTSSHQLLTQRPMLKKQMERYLQPYARDFNDMLKTKGYDWRLDDFSLKKEIL</sequence>
<dbReference type="Gene3D" id="3.40.50.300">
    <property type="entry name" value="P-loop containing nucleotide triphosphate hydrolases"/>
    <property type="match status" value="1"/>
</dbReference>
<dbReference type="InterPro" id="IPR037359">
    <property type="entry name" value="NST/OST"/>
</dbReference>
<dbReference type="InterPro" id="IPR027417">
    <property type="entry name" value="P-loop_NTPase"/>
</dbReference>
<gene>
    <name evidence="6" type="ORF">QTG54_001482</name>
</gene>
<dbReference type="GO" id="GO:0008146">
    <property type="term" value="F:sulfotransferase activity"/>
    <property type="evidence" value="ECO:0007669"/>
    <property type="project" value="InterPro"/>
</dbReference>
<feature type="binding site" evidence="3">
    <location>
        <position position="101"/>
    </location>
    <ligand>
        <name>3'-phosphoadenylyl sulfate</name>
        <dbReference type="ChEBI" id="CHEBI:58339"/>
    </ligand>
</feature>
<dbReference type="EC" id="2.8.2.-" evidence="6"/>
<keyword evidence="7" id="KW-1185">Reference proteome</keyword>
<dbReference type="PANTHER" id="PTHR10605">
    <property type="entry name" value="HEPARAN SULFATE SULFOTRANSFERASE"/>
    <property type="match status" value="1"/>
</dbReference>
<organism evidence="6 7">
    <name type="scientific">Skeletonema marinoi</name>
    <dbReference type="NCBI Taxonomy" id="267567"/>
    <lineage>
        <taxon>Eukaryota</taxon>
        <taxon>Sar</taxon>
        <taxon>Stramenopiles</taxon>
        <taxon>Ochrophyta</taxon>
        <taxon>Bacillariophyta</taxon>
        <taxon>Coscinodiscophyceae</taxon>
        <taxon>Thalassiosirophycidae</taxon>
        <taxon>Thalassiosirales</taxon>
        <taxon>Skeletonemataceae</taxon>
        <taxon>Skeletonema</taxon>
        <taxon>Skeletonema marinoi-dohrnii complex</taxon>
    </lineage>
</organism>
<feature type="binding site" evidence="3">
    <location>
        <position position="109"/>
    </location>
    <ligand>
        <name>3'-phosphoadenylyl sulfate</name>
        <dbReference type="ChEBI" id="CHEBI:58339"/>
    </ligand>
</feature>